<dbReference type="RefSeq" id="WP_146950257.1">
    <property type="nucleotide sequence ID" value="NZ_VOQF01000014.1"/>
</dbReference>
<dbReference type="PROSITE" id="PS50943">
    <property type="entry name" value="HTH_CROC1"/>
    <property type="match status" value="1"/>
</dbReference>
<dbReference type="AlphaFoldDB" id="A0A5C6VMA8"/>
<dbReference type="Proteomes" id="UP000321363">
    <property type="component" value="Unassembled WGS sequence"/>
</dbReference>
<dbReference type="SMART" id="SM00530">
    <property type="entry name" value="HTH_XRE"/>
    <property type="match status" value="1"/>
</dbReference>
<gene>
    <name evidence="3" type="ORF">FS935_19125</name>
</gene>
<dbReference type="OrthoDB" id="9812495at2"/>
<accession>A0A5C6VMA8</accession>
<dbReference type="InterPro" id="IPR010982">
    <property type="entry name" value="Lambda_DNA-bd_dom_sf"/>
</dbReference>
<dbReference type="Gene3D" id="1.10.260.40">
    <property type="entry name" value="lambda repressor-like DNA-binding domains"/>
    <property type="match status" value="1"/>
</dbReference>
<comment type="caution">
    <text evidence="3">The sequence shown here is derived from an EMBL/GenBank/DDBJ whole genome shotgun (WGS) entry which is preliminary data.</text>
</comment>
<evidence type="ECO:0000313" key="4">
    <source>
        <dbReference type="Proteomes" id="UP000321363"/>
    </source>
</evidence>
<proteinExistence type="predicted"/>
<evidence type="ECO:0000259" key="2">
    <source>
        <dbReference type="PROSITE" id="PS50943"/>
    </source>
</evidence>
<dbReference type="PANTHER" id="PTHR46558">
    <property type="entry name" value="TRACRIPTIONAL REGULATORY PROTEIN-RELATED-RELATED"/>
    <property type="match status" value="1"/>
</dbReference>
<protein>
    <submittedName>
        <fullName evidence="3">Helix-turn-helix transcriptional regulator</fullName>
    </submittedName>
</protein>
<dbReference type="Pfam" id="PF01381">
    <property type="entry name" value="HTH_3"/>
    <property type="match status" value="1"/>
</dbReference>
<dbReference type="SUPFAM" id="SSF47413">
    <property type="entry name" value="lambda repressor-like DNA-binding domains"/>
    <property type="match status" value="1"/>
</dbReference>
<reference evidence="3 4" key="1">
    <citation type="journal article" date="2005" name="Int. J. Syst. Evol. Microbiol.">
        <title>Bacillus litoralis sp. nov., isolated from a tidal flat of the Yellow Sea in Korea.</title>
        <authorList>
            <person name="Yoon J.H."/>
            <person name="Oh T.K."/>
        </authorList>
    </citation>
    <scope>NUCLEOTIDE SEQUENCE [LARGE SCALE GENOMIC DNA]</scope>
    <source>
        <strain evidence="3 4">SW-211</strain>
    </source>
</reference>
<dbReference type="CDD" id="cd00093">
    <property type="entry name" value="HTH_XRE"/>
    <property type="match status" value="1"/>
</dbReference>
<name>A0A5C6VMA8_9BACI</name>
<keyword evidence="1" id="KW-0238">DNA-binding</keyword>
<sequence length="136" mass="15980">MREVEKFQMNLKYYREKNGWSQQQLAEIINVSRPVITRLETGEQVPDLTYLLSLSNALHVSIDHLIGRDQPPNELLYEVYGNYHTEQQLSHIIDYLKKQPKMVAILNQLLLVKTKDRKIIEDMLTTIIEKSIKISE</sequence>
<keyword evidence="4" id="KW-1185">Reference proteome</keyword>
<evidence type="ECO:0000313" key="3">
    <source>
        <dbReference type="EMBL" id="TXC85941.1"/>
    </source>
</evidence>
<dbReference type="InterPro" id="IPR001387">
    <property type="entry name" value="Cro/C1-type_HTH"/>
</dbReference>
<organism evidence="3 4">
    <name type="scientific">Metabacillus litoralis</name>
    <dbReference type="NCBI Taxonomy" id="152268"/>
    <lineage>
        <taxon>Bacteria</taxon>
        <taxon>Bacillati</taxon>
        <taxon>Bacillota</taxon>
        <taxon>Bacilli</taxon>
        <taxon>Bacillales</taxon>
        <taxon>Bacillaceae</taxon>
        <taxon>Metabacillus</taxon>
    </lineage>
</organism>
<dbReference type="EMBL" id="VOQF01000014">
    <property type="protein sequence ID" value="TXC85941.1"/>
    <property type="molecule type" value="Genomic_DNA"/>
</dbReference>
<dbReference type="GO" id="GO:0003677">
    <property type="term" value="F:DNA binding"/>
    <property type="evidence" value="ECO:0007669"/>
    <property type="project" value="UniProtKB-KW"/>
</dbReference>
<dbReference type="PANTHER" id="PTHR46558:SF4">
    <property type="entry name" value="DNA-BIDING PHAGE PROTEIN"/>
    <property type="match status" value="1"/>
</dbReference>
<evidence type="ECO:0000256" key="1">
    <source>
        <dbReference type="ARBA" id="ARBA00023125"/>
    </source>
</evidence>
<feature type="domain" description="HTH cro/C1-type" evidence="2">
    <location>
        <begin position="11"/>
        <end position="65"/>
    </location>
</feature>